<evidence type="ECO:0000256" key="3">
    <source>
        <dbReference type="ARBA" id="ARBA00022603"/>
    </source>
</evidence>
<dbReference type="EC" id="2.1.1.37" evidence="2"/>
<evidence type="ECO:0000256" key="6">
    <source>
        <dbReference type="ARBA" id="ARBA00023125"/>
    </source>
</evidence>
<dbReference type="GO" id="GO:0003682">
    <property type="term" value="F:chromatin binding"/>
    <property type="evidence" value="ECO:0007669"/>
    <property type="project" value="InterPro"/>
</dbReference>
<dbReference type="PRINTS" id="PR00105">
    <property type="entry name" value="C5METTRFRASE"/>
</dbReference>
<keyword evidence="4 8" id="KW-0808">Transferase</keyword>
<dbReference type="GO" id="GO:0003677">
    <property type="term" value="F:DNA binding"/>
    <property type="evidence" value="ECO:0007669"/>
    <property type="project" value="UniProtKB-KW"/>
</dbReference>
<feature type="domain" description="BAH" evidence="10">
    <location>
        <begin position="349"/>
        <end position="476"/>
    </location>
</feature>
<keyword evidence="7" id="KW-0539">Nucleus</keyword>
<comment type="similarity">
    <text evidence="8">Belongs to the class I-like SAM-binding methyltransferase superfamily. C5-methyltransferase family.</text>
</comment>
<feature type="active site" evidence="8">
    <location>
        <position position="724"/>
    </location>
</feature>
<dbReference type="Gene3D" id="3.40.50.150">
    <property type="entry name" value="Vaccinia Virus protein VP39"/>
    <property type="match status" value="1"/>
</dbReference>
<dbReference type="Gene3D" id="3.90.120.10">
    <property type="entry name" value="DNA Methylase, subunit A, domain 2"/>
    <property type="match status" value="1"/>
</dbReference>
<feature type="region of interest" description="Disordered" evidence="9">
    <location>
        <begin position="1218"/>
        <end position="1271"/>
    </location>
</feature>
<dbReference type="STRING" id="97972.A0A2V1DQ16"/>
<keyword evidence="3 8" id="KW-0489">Methyltransferase</keyword>
<dbReference type="InterPro" id="IPR001025">
    <property type="entry name" value="BAH_dom"/>
</dbReference>
<feature type="compositionally biased region" description="Basic and acidic residues" evidence="9">
    <location>
        <begin position="1172"/>
        <end position="1191"/>
    </location>
</feature>
<evidence type="ECO:0000256" key="7">
    <source>
        <dbReference type="ARBA" id="ARBA00023242"/>
    </source>
</evidence>
<evidence type="ECO:0000256" key="5">
    <source>
        <dbReference type="ARBA" id="ARBA00022691"/>
    </source>
</evidence>
<feature type="compositionally biased region" description="Basic and acidic residues" evidence="9">
    <location>
        <begin position="1237"/>
        <end position="1254"/>
    </location>
</feature>
<keyword evidence="6" id="KW-0238">DNA-binding</keyword>
<evidence type="ECO:0000256" key="9">
    <source>
        <dbReference type="SAM" id="MobiDB-lite"/>
    </source>
</evidence>
<dbReference type="Pfam" id="PF00145">
    <property type="entry name" value="DNA_methylase"/>
    <property type="match status" value="1"/>
</dbReference>
<evidence type="ECO:0000256" key="8">
    <source>
        <dbReference type="PROSITE-ProRule" id="PRU01016"/>
    </source>
</evidence>
<comment type="subcellular location">
    <subcellularLocation>
        <location evidence="1">Nucleus</location>
    </subcellularLocation>
</comment>
<feature type="region of interest" description="Disordered" evidence="9">
    <location>
        <begin position="1077"/>
        <end position="1109"/>
    </location>
</feature>
<dbReference type="AlphaFoldDB" id="A0A2V1DQ16"/>
<dbReference type="InterPro" id="IPR050390">
    <property type="entry name" value="C5-Methyltransferase"/>
</dbReference>
<dbReference type="InterPro" id="IPR043151">
    <property type="entry name" value="BAH_sf"/>
</dbReference>
<keyword evidence="5 8" id="KW-0949">S-adenosyl-L-methionine</keyword>
<evidence type="ECO:0000256" key="4">
    <source>
        <dbReference type="ARBA" id="ARBA00022679"/>
    </source>
</evidence>
<dbReference type="EMBL" id="KZ805379">
    <property type="protein sequence ID" value="PVI00119.1"/>
    <property type="molecule type" value="Genomic_DNA"/>
</dbReference>
<dbReference type="Proteomes" id="UP000244855">
    <property type="component" value="Unassembled WGS sequence"/>
</dbReference>
<dbReference type="Pfam" id="PF25423">
    <property type="entry name" value="DUF7893"/>
    <property type="match status" value="1"/>
</dbReference>
<keyword evidence="12" id="KW-1185">Reference proteome</keyword>
<feature type="compositionally biased region" description="Polar residues" evidence="9">
    <location>
        <begin position="1082"/>
        <end position="1094"/>
    </location>
</feature>
<feature type="region of interest" description="Disordered" evidence="9">
    <location>
        <begin position="1145"/>
        <end position="1197"/>
    </location>
</feature>
<dbReference type="PANTHER" id="PTHR10629:SF54">
    <property type="entry name" value="DNA METHYLTRANSFERASE DIM-2"/>
    <property type="match status" value="1"/>
</dbReference>
<dbReference type="SUPFAM" id="SSF53335">
    <property type="entry name" value="S-adenosyl-L-methionine-dependent methyltransferases"/>
    <property type="match status" value="1"/>
</dbReference>
<evidence type="ECO:0000259" key="10">
    <source>
        <dbReference type="PROSITE" id="PS51038"/>
    </source>
</evidence>
<protein>
    <recommendedName>
        <fullName evidence="2">DNA (cytosine-5-)-methyltransferase</fullName>
        <ecNumber evidence="2">2.1.1.37</ecNumber>
    </recommendedName>
</protein>
<dbReference type="InterPro" id="IPR029063">
    <property type="entry name" value="SAM-dependent_MTases_sf"/>
</dbReference>
<dbReference type="OrthoDB" id="5376140at2759"/>
<proteinExistence type="inferred from homology"/>
<dbReference type="GO" id="GO:0005634">
    <property type="term" value="C:nucleus"/>
    <property type="evidence" value="ECO:0007669"/>
    <property type="project" value="UniProtKB-SubCell"/>
</dbReference>
<organism evidence="11 12">
    <name type="scientific">Periconia macrospinosa</name>
    <dbReference type="NCBI Taxonomy" id="97972"/>
    <lineage>
        <taxon>Eukaryota</taxon>
        <taxon>Fungi</taxon>
        <taxon>Dikarya</taxon>
        <taxon>Ascomycota</taxon>
        <taxon>Pezizomycotina</taxon>
        <taxon>Dothideomycetes</taxon>
        <taxon>Pleosporomycetidae</taxon>
        <taxon>Pleosporales</taxon>
        <taxon>Massarineae</taxon>
        <taxon>Periconiaceae</taxon>
        <taxon>Periconia</taxon>
    </lineage>
</organism>
<accession>A0A2V1DQ16</accession>
<reference evidence="11 12" key="1">
    <citation type="journal article" date="2018" name="Sci. Rep.">
        <title>Comparative genomics provides insights into the lifestyle and reveals functional heterogeneity of dark septate endophytic fungi.</title>
        <authorList>
            <person name="Knapp D.G."/>
            <person name="Nemeth J.B."/>
            <person name="Barry K."/>
            <person name="Hainaut M."/>
            <person name="Henrissat B."/>
            <person name="Johnson J."/>
            <person name="Kuo A."/>
            <person name="Lim J.H.P."/>
            <person name="Lipzen A."/>
            <person name="Nolan M."/>
            <person name="Ohm R.A."/>
            <person name="Tamas L."/>
            <person name="Grigoriev I.V."/>
            <person name="Spatafora J.W."/>
            <person name="Nagy L.G."/>
            <person name="Kovacs G.M."/>
        </authorList>
    </citation>
    <scope>NUCLEOTIDE SEQUENCE [LARGE SCALE GENOMIC DNA]</scope>
    <source>
        <strain evidence="11 12">DSE2036</strain>
    </source>
</reference>
<dbReference type="PROSITE" id="PS51038">
    <property type="entry name" value="BAH"/>
    <property type="match status" value="1"/>
</dbReference>
<dbReference type="InterPro" id="IPR001525">
    <property type="entry name" value="C5_MeTfrase"/>
</dbReference>
<name>A0A2V1DQ16_9PLEO</name>
<evidence type="ECO:0000256" key="2">
    <source>
        <dbReference type="ARBA" id="ARBA00011975"/>
    </source>
</evidence>
<dbReference type="PANTHER" id="PTHR10629">
    <property type="entry name" value="CYTOSINE-SPECIFIC METHYLTRANSFERASE"/>
    <property type="match status" value="1"/>
</dbReference>
<dbReference type="InterPro" id="IPR057215">
    <property type="entry name" value="DUF7893"/>
</dbReference>
<feature type="compositionally biased region" description="Basic residues" evidence="9">
    <location>
        <begin position="1260"/>
        <end position="1271"/>
    </location>
</feature>
<sequence length="1271" mass="144160">MAHSTQSRHPAVIINNGLNPDYAKSCHRNWACDWVITPERQALARLKNEWVSQPHPQPAMEYENYESNREFLTIELNSYEIYASPKDKSAGELKSLETLDVRGKQLWLDGVLSIGGVRIYVQHVQIKSYSISGYGLDEEEPETEIYVQSQDASQDPMYEIWYRLGRPGSRYKKFDGIFRWVTLLGKHVIDYLESQPDDVSVGLRSFQRNFFEWIKSRYPGNEAVERWLAEHPSTDFRKAVHAHIDYLSQEVYNLHSRELLAKHHLWADCMRDDHKSITPQELVQKMTIATPHTYTCFKNRYFGKNLEEMQPSKEVAAAQEKRKLLLGFPAGTPHGELPPTKANHRHRIGDIQVGDVVSFTPSDEEMRIWREKPDGEHPKEWFAYVRDLKPMKNGTQRLYVIWMYRPEDTTISTTDYPVQNELFFSDHCNCQEAAMFSSEVAGRCSIEWFANSFNTNKDYIVRQKYLTENSSFVTLSKSDLQCDCDTKKFDSRSIYQPGDTVYVTRQGAKHLDPVVVCGIKQEHIIARRLLRYKDCAGYPGYVQRTPTLDNEVVWSREFIEVPFTRVGRRCHVRFFSEQEIKYRRLSFPYDRNGAGDYWVLSTRITGSGSASYIECLPTPPSKLHQAPSLDALSSKNKLSGLSLFSGLGNLDKGLEQSGAVEFEGSVDMCPEAIHTLHANAENPEKLKLWLGSVDDYLATLLAGKHHDAVLPIGTILVICAGSPCPGFSTLQMNWLSDSSLRNASHVTTICSFADLYRPKWAFLENVVNMASTRKEYESELVLSQLVACLVSMGYQVQQFIMSSWNYGSCQQRSRLILSIAAPGLHPIVPPAYTHSHPDNLRVRTVGELRNGQKFGAQEECLTPFPYVSAGQAFGHLPDIGNGLIGSCIPDPDHRFYCLINSTHRKIIQFIPKDPPGMGLHEAAKSVLIPPELYENRKEIGKAYRRIRKDGLVPTITTKPMPSDSRQGALIHWAQDRVYTIAEARLIQGIPTSEVIIGSTSEQMRMIGNAVDRHVSEQLGLALRRAYEKSLGAEQAYETTQSDVVFDSYSGETFLDTPLPWLMKKEDLITSAVRNSFARKSTETSTPATEVSQDEASLHASDKPIFSDSSTTSEDIHRAWLTKFVHPPTHSLPALPVPIKRAYEEEDEEEFHTKLSNFDRNNPGLEGKKKPRRDGNTVENIDGRPTRAEKTTSKSISVAKPIPQKTLVFPENLLTTPELAARASSSSRDPSSRRTRHSGLDIEFKPKEWHKKPEAVAKGAEKKKRRDSRPYA</sequence>
<evidence type="ECO:0000313" key="12">
    <source>
        <dbReference type="Proteomes" id="UP000244855"/>
    </source>
</evidence>
<evidence type="ECO:0000313" key="11">
    <source>
        <dbReference type="EMBL" id="PVI00119.1"/>
    </source>
</evidence>
<feature type="compositionally biased region" description="Low complexity" evidence="9">
    <location>
        <begin position="1219"/>
        <end position="1228"/>
    </location>
</feature>
<dbReference type="GO" id="GO:0003886">
    <property type="term" value="F:DNA (cytosine-5-)-methyltransferase activity"/>
    <property type="evidence" value="ECO:0007669"/>
    <property type="project" value="UniProtKB-EC"/>
</dbReference>
<dbReference type="PROSITE" id="PS51679">
    <property type="entry name" value="SAM_MT_C5"/>
    <property type="match status" value="1"/>
</dbReference>
<evidence type="ECO:0000256" key="1">
    <source>
        <dbReference type="ARBA" id="ARBA00004123"/>
    </source>
</evidence>
<dbReference type="GO" id="GO:0044027">
    <property type="term" value="P:negative regulation of gene expression via chromosomal CpG island methylation"/>
    <property type="evidence" value="ECO:0007669"/>
    <property type="project" value="TreeGrafter"/>
</dbReference>
<gene>
    <name evidence="11" type="ORF">DM02DRAFT_655765</name>
</gene>
<dbReference type="GO" id="GO:0032259">
    <property type="term" value="P:methylation"/>
    <property type="evidence" value="ECO:0007669"/>
    <property type="project" value="UniProtKB-KW"/>
</dbReference>
<dbReference type="Gene3D" id="2.30.30.490">
    <property type="match status" value="1"/>
</dbReference>